<accession>A0AAD7DLC3</accession>
<evidence type="ECO:0000313" key="2">
    <source>
        <dbReference type="Proteomes" id="UP001221757"/>
    </source>
</evidence>
<keyword evidence="2" id="KW-1185">Reference proteome</keyword>
<comment type="caution">
    <text evidence="1">The sequence shown here is derived from an EMBL/GenBank/DDBJ whole genome shotgun (WGS) entry which is preliminary data.</text>
</comment>
<protein>
    <submittedName>
        <fullName evidence="1">Uncharacterized protein</fullName>
    </submittedName>
</protein>
<feature type="non-terminal residue" evidence="1">
    <location>
        <position position="1"/>
    </location>
</feature>
<reference evidence="1" key="1">
    <citation type="submission" date="2023-03" db="EMBL/GenBank/DDBJ databases">
        <title>Massive genome expansion in bonnet fungi (Mycena s.s.) driven by repeated elements and novel gene families across ecological guilds.</title>
        <authorList>
            <consortium name="Lawrence Berkeley National Laboratory"/>
            <person name="Harder C.B."/>
            <person name="Miyauchi S."/>
            <person name="Viragh M."/>
            <person name="Kuo A."/>
            <person name="Thoen E."/>
            <person name="Andreopoulos B."/>
            <person name="Lu D."/>
            <person name="Skrede I."/>
            <person name="Drula E."/>
            <person name="Henrissat B."/>
            <person name="Morin E."/>
            <person name="Kohler A."/>
            <person name="Barry K."/>
            <person name="LaButti K."/>
            <person name="Morin E."/>
            <person name="Salamov A."/>
            <person name="Lipzen A."/>
            <person name="Mereny Z."/>
            <person name="Hegedus B."/>
            <person name="Baldrian P."/>
            <person name="Stursova M."/>
            <person name="Weitz H."/>
            <person name="Taylor A."/>
            <person name="Grigoriev I.V."/>
            <person name="Nagy L.G."/>
            <person name="Martin F."/>
            <person name="Kauserud H."/>
        </authorList>
    </citation>
    <scope>NUCLEOTIDE SEQUENCE</scope>
    <source>
        <strain evidence="1">CBHHK067</strain>
    </source>
</reference>
<sequence length="182" mass="20288">FLAFVARGLDETALQQRQGKAQSSIDETLIQRGAATLDSLAYVLVSRPQNQVVAVGARVLESAVPDEPGIIIFATENQTPVPGLIEHLQNIFTRLQRVHALLPPQPTENRRFPLLIAAFLPSSTKSDFERELINLELSILVHAWKTVQRRFQKEDRHLRFLATARDICGPPAQSLADLDIHA</sequence>
<dbReference type="EMBL" id="JARKIE010000044">
    <property type="protein sequence ID" value="KAJ7693973.1"/>
    <property type="molecule type" value="Genomic_DNA"/>
</dbReference>
<feature type="non-terminal residue" evidence="1">
    <location>
        <position position="182"/>
    </location>
</feature>
<evidence type="ECO:0000313" key="1">
    <source>
        <dbReference type="EMBL" id="KAJ7693973.1"/>
    </source>
</evidence>
<organism evidence="1 2">
    <name type="scientific">Mycena rosella</name>
    <name type="common">Pink bonnet</name>
    <name type="synonym">Agaricus rosellus</name>
    <dbReference type="NCBI Taxonomy" id="1033263"/>
    <lineage>
        <taxon>Eukaryota</taxon>
        <taxon>Fungi</taxon>
        <taxon>Dikarya</taxon>
        <taxon>Basidiomycota</taxon>
        <taxon>Agaricomycotina</taxon>
        <taxon>Agaricomycetes</taxon>
        <taxon>Agaricomycetidae</taxon>
        <taxon>Agaricales</taxon>
        <taxon>Marasmiineae</taxon>
        <taxon>Mycenaceae</taxon>
        <taxon>Mycena</taxon>
    </lineage>
</organism>
<dbReference type="Proteomes" id="UP001221757">
    <property type="component" value="Unassembled WGS sequence"/>
</dbReference>
<dbReference type="AlphaFoldDB" id="A0AAD7DLC3"/>
<proteinExistence type="predicted"/>
<name>A0AAD7DLC3_MYCRO</name>
<gene>
    <name evidence="1" type="ORF">B0H17DRAFT_846655</name>
</gene>